<dbReference type="InterPro" id="IPR035897">
    <property type="entry name" value="Toll_tir_struct_dom_sf"/>
</dbReference>
<evidence type="ECO:0000259" key="2">
    <source>
        <dbReference type="PROSITE" id="PS50104"/>
    </source>
</evidence>
<comment type="caution">
    <text evidence="3">The sequence shown here is derived from an EMBL/GenBank/DDBJ whole genome shotgun (WGS) entry which is preliminary data.</text>
</comment>
<feature type="domain" description="TIR" evidence="2">
    <location>
        <begin position="117"/>
        <end position="170"/>
    </location>
</feature>
<proteinExistence type="predicted"/>
<dbReference type="PROSITE" id="PS50104">
    <property type="entry name" value="TIR"/>
    <property type="match status" value="1"/>
</dbReference>
<evidence type="ECO:0000313" key="3">
    <source>
        <dbReference type="EMBL" id="RDX69861.1"/>
    </source>
</evidence>
<dbReference type="OrthoDB" id="1678688at2759"/>
<keyword evidence="1" id="KW-0520">NAD</keyword>
<dbReference type="AlphaFoldDB" id="A0A371EV16"/>
<sequence length="170" mass="19518">MGTRKKQLETDADGHVEVGPPTEVYGRRKKRVKGIIRKENSVRKGVEETNRMNSCHVGFDEDLKNNAGEHGYKEGGESGEDRFINFNDNPLKRKSHFVASNVHKEIIMDEKKRISTKKYDVFLSIRSEDTRLNIMSHLYKALNEEKVKTFMLEKGDEISPALIEAIEDSH</sequence>
<dbReference type="Proteomes" id="UP000257109">
    <property type="component" value="Unassembled WGS sequence"/>
</dbReference>
<protein>
    <submittedName>
        <fullName evidence="3">TMV resistance protein N</fullName>
    </submittedName>
</protein>
<reference evidence="3" key="1">
    <citation type="submission" date="2018-05" db="EMBL/GenBank/DDBJ databases">
        <title>Draft genome of Mucuna pruriens seed.</title>
        <authorList>
            <person name="Nnadi N.E."/>
            <person name="Vos R."/>
            <person name="Hasami M.H."/>
            <person name="Devisetty U.K."/>
            <person name="Aguiy J.C."/>
        </authorList>
    </citation>
    <scope>NUCLEOTIDE SEQUENCE [LARGE SCALE GENOMIC DNA]</scope>
    <source>
        <strain evidence="3">JCA_2017</strain>
    </source>
</reference>
<evidence type="ECO:0000256" key="1">
    <source>
        <dbReference type="ARBA" id="ARBA00023027"/>
    </source>
</evidence>
<feature type="non-terminal residue" evidence="3">
    <location>
        <position position="170"/>
    </location>
</feature>
<dbReference type="PANTHER" id="PTHR32009:SF159">
    <property type="entry name" value="TIR DOMAIN-CONTAINING PROTEIN"/>
    <property type="match status" value="1"/>
</dbReference>
<dbReference type="GO" id="GO:0007165">
    <property type="term" value="P:signal transduction"/>
    <property type="evidence" value="ECO:0007669"/>
    <property type="project" value="InterPro"/>
</dbReference>
<accession>A0A371EV16</accession>
<name>A0A371EV16_MUCPR</name>
<evidence type="ECO:0000313" key="4">
    <source>
        <dbReference type="Proteomes" id="UP000257109"/>
    </source>
</evidence>
<keyword evidence="4" id="KW-1185">Reference proteome</keyword>
<dbReference type="Pfam" id="PF01582">
    <property type="entry name" value="TIR"/>
    <property type="match status" value="1"/>
</dbReference>
<dbReference type="Gene3D" id="3.40.50.10140">
    <property type="entry name" value="Toll/interleukin-1 receptor homology (TIR) domain"/>
    <property type="match status" value="1"/>
</dbReference>
<gene>
    <name evidence="3" type="primary">N</name>
    <name evidence="3" type="ORF">CR513_50967</name>
</gene>
<dbReference type="SUPFAM" id="SSF52200">
    <property type="entry name" value="Toll/Interleukin receptor TIR domain"/>
    <property type="match status" value="1"/>
</dbReference>
<dbReference type="InterPro" id="IPR000157">
    <property type="entry name" value="TIR_dom"/>
</dbReference>
<dbReference type="EMBL" id="QJKJ01011937">
    <property type="protein sequence ID" value="RDX69861.1"/>
    <property type="molecule type" value="Genomic_DNA"/>
</dbReference>
<organism evidence="3 4">
    <name type="scientific">Mucuna pruriens</name>
    <name type="common">Velvet bean</name>
    <name type="synonym">Dolichos pruriens</name>
    <dbReference type="NCBI Taxonomy" id="157652"/>
    <lineage>
        <taxon>Eukaryota</taxon>
        <taxon>Viridiplantae</taxon>
        <taxon>Streptophyta</taxon>
        <taxon>Embryophyta</taxon>
        <taxon>Tracheophyta</taxon>
        <taxon>Spermatophyta</taxon>
        <taxon>Magnoliopsida</taxon>
        <taxon>eudicotyledons</taxon>
        <taxon>Gunneridae</taxon>
        <taxon>Pentapetalae</taxon>
        <taxon>rosids</taxon>
        <taxon>fabids</taxon>
        <taxon>Fabales</taxon>
        <taxon>Fabaceae</taxon>
        <taxon>Papilionoideae</taxon>
        <taxon>50 kb inversion clade</taxon>
        <taxon>NPAAA clade</taxon>
        <taxon>indigoferoid/millettioid clade</taxon>
        <taxon>Phaseoleae</taxon>
        <taxon>Mucuna</taxon>
    </lineage>
</organism>
<feature type="non-terminal residue" evidence="3">
    <location>
        <position position="1"/>
    </location>
</feature>
<dbReference type="PANTHER" id="PTHR32009">
    <property type="entry name" value="TMV RESISTANCE PROTEIN N-LIKE"/>
    <property type="match status" value="1"/>
</dbReference>